<comment type="subcellular location">
    <subcellularLocation>
        <location evidence="3">Cytoplasm</location>
    </subcellularLocation>
</comment>
<sequence>MEQYKIYMDSLAAREKKPLALYIHIPFCARKCAYCDFLSFPLEETKIRAYMEQLRKELLFRSVKPSGIESDSQPLPESPYEIVSIFFGGGTPSFVPFSEIAKTMELIHTHFPVAKDAEITIECNPSSTMKLALLTYKRAGFNRISFGLQSANDEELAFLGRTHRYIDFLKAYEDARLSGFNNINVDLMNGIPLQTAKSFQRTLKNISMLRPEHLSIYNLIVEKGTRFFRMQEEGNLPIPGEEELLEMDSLSLEWTKKMGMERYEISNYAKEGFASIHNYNYWSDVPYLGFGLGASSYFQKTRWKNLNSLAKYMEIPFDKETGEAKVKASSSENANKASESLFTEAQTIEKLLTEDKHVLSKEEQMEEFFFLGLRRTEGISEMDFVARFSVDIHKLYGETLSKLVEEGYLIHKNARYFFTPEGMDLSNQLLLRFL</sequence>
<dbReference type="Gene3D" id="3.30.750.200">
    <property type="match status" value="1"/>
</dbReference>
<dbReference type="PANTHER" id="PTHR13932">
    <property type="entry name" value="COPROPORPHYRINIGEN III OXIDASE"/>
    <property type="match status" value="1"/>
</dbReference>
<dbReference type="EMBL" id="JABZRD010000082">
    <property type="protein sequence ID" value="MBF1283288.1"/>
    <property type="molecule type" value="Genomic_DNA"/>
</dbReference>
<comment type="caution">
    <text evidence="5">The sequence shown here is derived from an EMBL/GenBank/DDBJ whole genome shotgun (WGS) entry which is preliminary data.</text>
</comment>
<proteinExistence type="inferred from homology"/>
<comment type="function">
    <text evidence="3">Probably acts as a heme chaperone, transferring heme to an unknown acceptor. Binds one molecule of heme per monomer, possibly covalently. Binds 1 [4Fe-4S] cluster. The cluster is coordinated with 3 cysteines and an exchangeable S-adenosyl-L-methionine.</text>
</comment>
<keyword evidence="3" id="KW-0949">S-adenosyl-L-methionine</keyword>
<dbReference type="SFLD" id="SFLDG01082">
    <property type="entry name" value="B12-binding_domain_containing"/>
    <property type="match status" value="1"/>
</dbReference>
<keyword evidence="3" id="KW-0411">Iron-sulfur</keyword>
<keyword evidence="3" id="KW-0143">Chaperone</keyword>
<dbReference type="SFLD" id="SFLDG01065">
    <property type="entry name" value="anaerobic_coproporphyrinogen-I"/>
    <property type="match status" value="1"/>
</dbReference>
<keyword evidence="3" id="KW-0963">Cytoplasm</keyword>
<dbReference type="Proteomes" id="UP000709351">
    <property type="component" value="Unassembled WGS sequence"/>
</dbReference>
<organism evidence="5 6">
    <name type="scientific">Oribacterium parvum</name>
    <dbReference type="NCBI Taxonomy" id="1501329"/>
    <lineage>
        <taxon>Bacteria</taxon>
        <taxon>Bacillati</taxon>
        <taxon>Bacillota</taxon>
        <taxon>Clostridia</taxon>
        <taxon>Lachnospirales</taxon>
        <taxon>Lachnospiraceae</taxon>
        <taxon>Oribacterium</taxon>
    </lineage>
</organism>
<dbReference type="InterPro" id="IPR010723">
    <property type="entry name" value="HemN_C"/>
</dbReference>
<dbReference type="SFLD" id="SFLDF00562">
    <property type="entry name" value="HemN-like__clustered_with_heat"/>
    <property type="match status" value="1"/>
</dbReference>
<name>A0A930DR12_9FIRM</name>
<dbReference type="GO" id="GO:0051539">
    <property type="term" value="F:4 iron, 4 sulfur cluster binding"/>
    <property type="evidence" value="ECO:0007669"/>
    <property type="project" value="UniProtKB-UniRule"/>
</dbReference>
<dbReference type="InterPro" id="IPR004559">
    <property type="entry name" value="HemW-like"/>
</dbReference>
<dbReference type="GO" id="GO:0006779">
    <property type="term" value="P:porphyrin-containing compound biosynthetic process"/>
    <property type="evidence" value="ECO:0007669"/>
    <property type="project" value="InterPro"/>
</dbReference>
<feature type="domain" description="Radical SAM core" evidence="4">
    <location>
        <begin position="13"/>
        <end position="261"/>
    </location>
</feature>
<gene>
    <name evidence="5" type="primary">hemW</name>
    <name evidence="5" type="ORF">HXM93_01960</name>
</gene>
<dbReference type="SFLD" id="SFLDS00029">
    <property type="entry name" value="Radical_SAM"/>
    <property type="match status" value="1"/>
</dbReference>
<evidence type="ECO:0000256" key="3">
    <source>
        <dbReference type="RuleBase" id="RU364116"/>
    </source>
</evidence>
<keyword evidence="3" id="KW-0004">4Fe-4S</keyword>
<evidence type="ECO:0000256" key="2">
    <source>
        <dbReference type="ARBA" id="ARBA00017228"/>
    </source>
</evidence>
<keyword evidence="3" id="KW-0349">Heme</keyword>
<dbReference type="InterPro" id="IPR007197">
    <property type="entry name" value="rSAM"/>
</dbReference>
<dbReference type="GO" id="GO:0004109">
    <property type="term" value="F:coproporphyrinogen oxidase activity"/>
    <property type="evidence" value="ECO:0007669"/>
    <property type="project" value="InterPro"/>
</dbReference>
<reference evidence="5" key="1">
    <citation type="submission" date="2020-04" db="EMBL/GenBank/DDBJ databases">
        <title>Deep metagenomics examines the oral microbiome during advanced dental caries in children, revealing novel taxa and co-occurrences with host molecules.</title>
        <authorList>
            <person name="Baker J.L."/>
            <person name="Morton J.T."/>
            <person name="Dinis M."/>
            <person name="Alvarez R."/>
            <person name="Tran N.C."/>
            <person name="Knight R."/>
            <person name="Edlund A."/>
        </authorList>
    </citation>
    <scope>NUCLEOTIDE SEQUENCE</scope>
    <source>
        <strain evidence="5">JCVI_24_bin.2</strain>
    </source>
</reference>
<protein>
    <recommendedName>
        <fullName evidence="2 3">Heme chaperone HemW</fullName>
    </recommendedName>
</protein>
<dbReference type="SUPFAM" id="SSF102114">
    <property type="entry name" value="Radical SAM enzymes"/>
    <property type="match status" value="1"/>
</dbReference>
<dbReference type="InterPro" id="IPR058240">
    <property type="entry name" value="rSAM_sf"/>
</dbReference>
<dbReference type="InterPro" id="IPR034505">
    <property type="entry name" value="Coproporphyrinogen-III_oxidase"/>
</dbReference>
<dbReference type="CDD" id="cd01335">
    <property type="entry name" value="Radical_SAM"/>
    <property type="match status" value="1"/>
</dbReference>
<dbReference type="PROSITE" id="PS51918">
    <property type="entry name" value="RADICAL_SAM"/>
    <property type="match status" value="1"/>
</dbReference>
<keyword evidence="3" id="KW-0479">Metal-binding</keyword>
<dbReference type="SFLD" id="SFLDF00288">
    <property type="entry name" value="HemN-like__clustered_with_nucl"/>
    <property type="match status" value="1"/>
</dbReference>
<accession>A0A930DR12</accession>
<evidence type="ECO:0000259" key="4">
    <source>
        <dbReference type="PROSITE" id="PS51918"/>
    </source>
</evidence>
<dbReference type="PANTHER" id="PTHR13932:SF5">
    <property type="entry name" value="RADICAL S-ADENOSYL METHIONINE DOMAIN-CONTAINING PROTEIN 1, MITOCHONDRIAL"/>
    <property type="match status" value="1"/>
</dbReference>
<dbReference type="GO" id="GO:0005737">
    <property type="term" value="C:cytoplasm"/>
    <property type="evidence" value="ECO:0007669"/>
    <property type="project" value="UniProtKB-SubCell"/>
</dbReference>
<dbReference type="GO" id="GO:0046872">
    <property type="term" value="F:metal ion binding"/>
    <property type="evidence" value="ECO:0007669"/>
    <property type="project" value="UniProtKB-UniRule"/>
</dbReference>
<dbReference type="NCBIfam" id="TIGR00539">
    <property type="entry name" value="hemN_rel"/>
    <property type="match status" value="1"/>
</dbReference>
<evidence type="ECO:0000313" key="6">
    <source>
        <dbReference type="Proteomes" id="UP000709351"/>
    </source>
</evidence>
<comment type="similarity">
    <text evidence="1">Belongs to the anaerobic coproporphyrinogen-III oxidase family. HemW subfamily.</text>
</comment>
<dbReference type="Pfam" id="PF04055">
    <property type="entry name" value="Radical_SAM"/>
    <property type="match status" value="1"/>
</dbReference>
<evidence type="ECO:0000256" key="1">
    <source>
        <dbReference type="ARBA" id="ARBA00006100"/>
    </source>
</evidence>
<dbReference type="InterPro" id="IPR006638">
    <property type="entry name" value="Elp3/MiaA/NifB-like_rSAM"/>
</dbReference>
<keyword evidence="3" id="KW-0408">Iron</keyword>
<dbReference type="AlphaFoldDB" id="A0A930DR12"/>
<dbReference type="Pfam" id="PF06969">
    <property type="entry name" value="HemN_C"/>
    <property type="match status" value="1"/>
</dbReference>
<dbReference type="SMART" id="SM00729">
    <property type="entry name" value="Elp3"/>
    <property type="match status" value="1"/>
</dbReference>
<evidence type="ECO:0000313" key="5">
    <source>
        <dbReference type="EMBL" id="MBF1283288.1"/>
    </source>
</evidence>